<evidence type="ECO:0000256" key="9">
    <source>
        <dbReference type="ARBA" id="ARBA00022989"/>
    </source>
</evidence>
<keyword evidence="6 14" id="KW-0812">Transmembrane</keyword>
<dbReference type="Pfam" id="PF17820">
    <property type="entry name" value="PDZ_6"/>
    <property type="match status" value="1"/>
</dbReference>
<dbReference type="InterPro" id="IPR004387">
    <property type="entry name" value="Pept_M50_Zn"/>
</dbReference>
<keyword evidence="9 14" id="KW-1133">Transmembrane helix</keyword>
<comment type="similarity">
    <text evidence="3">Belongs to the peptidase M50B family.</text>
</comment>
<comment type="caution">
    <text evidence="17">The sequence shown here is derived from an EMBL/GenBank/DDBJ whole genome shotgun (WGS) entry which is preliminary data.</text>
</comment>
<keyword evidence="5 17" id="KW-0645">Protease</keyword>
<evidence type="ECO:0000256" key="1">
    <source>
        <dbReference type="ARBA" id="ARBA00001947"/>
    </source>
</evidence>
<keyword evidence="7" id="KW-0378">Hydrolase</keyword>
<dbReference type="PANTHER" id="PTHR42837">
    <property type="entry name" value="REGULATOR OF SIGMA-E PROTEASE RSEP"/>
    <property type="match status" value="1"/>
</dbReference>
<dbReference type="GO" id="GO:0016020">
    <property type="term" value="C:membrane"/>
    <property type="evidence" value="ECO:0007669"/>
    <property type="project" value="UniProtKB-SubCell"/>
</dbReference>
<accession>A0A934HY94</accession>
<dbReference type="SUPFAM" id="SSF50156">
    <property type="entry name" value="PDZ domain-like"/>
    <property type="match status" value="1"/>
</dbReference>
<evidence type="ECO:0000313" key="17">
    <source>
        <dbReference type="EMBL" id="MBI8989158.1"/>
    </source>
</evidence>
<keyword evidence="8" id="KW-0862">Zinc</keyword>
<evidence type="ECO:0000256" key="4">
    <source>
        <dbReference type="ARBA" id="ARBA00019897"/>
    </source>
</evidence>
<dbReference type="CDD" id="cd23081">
    <property type="entry name" value="cpPDZ_EcRseP-like"/>
    <property type="match status" value="1"/>
</dbReference>
<evidence type="ECO:0000256" key="2">
    <source>
        <dbReference type="ARBA" id="ARBA00004141"/>
    </source>
</evidence>
<name>A0A934HY94_9CORY</name>
<dbReference type="PANTHER" id="PTHR42837:SF2">
    <property type="entry name" value="MEMBRANE METALLOPROTEASE ARASP2, CHLOROPLASTIC-RELATED"/>
    <property type="match status" value="1"/>
</dbReference>
<reference evidence="17" key="1">
    <citation type="submission" date="2020-12" db="EMBL/GenBank/DDBJ databases">
        <title>Genome public.</title>
        <authorList>
            <person name="Sun Q."/>
        </authorList>
    </citation>
    <scope>NUCLEOTIDE SEQUENCE</scope>
    <source>
        <strain evidence="17">CCM 8863</strain>
    </source>
</reference>
<sequence length="403" mass="42134">MGYLLGVILFALGIALTIALHEAGHMGVARLLGMRVRRYFIGFGPTVGQFTRGHTTYGLKAVPLGGFCDIAGMTANDPLTPEEEPLAMWRRPAWQRIAVLAGGVVMNIFVGLVLIYTVAVSAGIPDPDIDLTPTVDGTACVAPAQNPDGSLVPCSGEGPAAEAGITAGDRITAVDGRPMHTFIELRDTVMAKPGETVELTVERDGITREVAVTVAEATRIDAVGGEVTVGAIGVSRAPVGNVFRSYGPVEGIGASLRFAGLMFSGTVEGLKSFPAKIPGVAAAVFGEERAQDSPVSVVGATRIGGELAERSEWATFLMMLASLNFFLALFNVVPLPPLDGGHIAVVLWEKLRDAVRRLRGLPSAGPADYRGLMPLTYTVAALLLTVGMVVIAADVVNPIRLPG</sequence>
<evidence type="ECO:0000256" key="11">
    <source>
        <dbReference type="ARBA" id="ARBA00023136"/>
    </source>
</evidence>
<dbReference type="Proteomes" id="UP000645966">
    <property type="component" value="Unassembled WGS sequence"/>
</dbReference>
<dbReference type="InterPro" id="IPR041489">
    <property type="entry name" value="PDZ_6"/>
</dbReference>
<comment type="cofactor">
    <cofactor evidence="1">
        <name>Zn(2+)</name>
        <dbReference type="ChEBI" id="CHEBI:29105"/>
    </cofactor>
</comment>
<dbReference type="RefSeq" id="WP_198738167.1">
    <property type="nucleotide sequence ID" value="NZ_JAEIOS010000011.1"/>
</dbReference>
<evidence type="ECO:0000256" key="3">
    <source>
        <dbReference type="ARBA" id="ARBA00007931"/>
    </source>
</evidence>
<evidence type="ECO:0000256" key="14">
    <source>
        <dbReference type="SAM" id="Phobius"/>
    </source>
</evidence>
<comment type="subcellular location">
    <subcellularLocation>
        <location evidence="2">Membrane</location>
        <topology evidence="2">Multi-pass membrane protein</topology>
    </subcellularLocation>
</comment>
<dbReference type="Pfam" id="PF02163">
    <property type="entry name" value="Peptidase_M50"/>
    <property type="match status" value="1"/>
</dbReference>
<evidence type="ECO:0000256" key="12">
    <source>
        <dbReference type="ARBA" id="ARBA00032214"/>
    </source>
</evidence>
<dbReference type="AlphaFoldDB" id="A0A934HY94"/>
<evidence type="ECO:0000256" key="13">
    <source>
        <dbReference type="ARBA" id="ARBA00033476"/>
    </source>
</evidence>
<feature type="domain" description="Peptidase M50" evidence="15">
    <location>
        <begin position="10"/>
        <end position="354"/>
    </location>
</feature>
<feature type="domain" description="PDZ" evidence="16">
    <location>
        <begin position="157"/>
        <end position="203"/>
    </location>
</feature>
<organism evidence="17 18">
    <name type="scientific">Corynebacterium meridianum</name>
    <dbReference type="NCBI Taxonomy" id="2765363"/>
    <lineage>
        <taxon>Bacteria</taxon>
        <taxon>Bacillati</taxon>
        <taxon>Actinomycetota</taxon>
        <taxon>Actinomycetes</taxon>
        <taxon>Mycobacteriales</taxon>
        <taxon>Corynebacteriaceae</taxon>
        <taxon>Corynebacterium</taxon>
    </lineage>
</organism>
<dbReference type="Gene3D" id="2.30.42.10">
    <property type="match status" value="1"/>
</dbReference>
<dbReference type="GO" id="GO:0004222">
    <property type="term" value="F:metalloendopeptidase activity"/>
    <property type="evidence" value="ECO:0007669"/>
    <property type="project" value="InterPro"/>
</dbReference>
<evidence type="ECO:0000256" key="10">
    <source>
        <dbReference type="ARBA" id="ARBA00023049"/>
    </source>
</evidence>
<proteinExistence type="inferred from homology"/>
<gene>
    <name evidence="17" type="ORF">JDV75_05210</name>
</gene>
<dbReference type="EMBL" id="JAEIOS010000011">
    <property type="protein sequence ID" value="MBI8989158.1"/>
    <property type="molecule type" value="Genomic_DNA"/>
</dbReference>
<feature type="transmembrane region" description="Helical" evidence="14">
    <location>
        <begin position="375"/>
        <end position="396"/>
    </location>
</feature>
<keyword evidence="18" id="KW-1185">Reference proteome</keyword>
<evidence type="ECO:0000256" key="6">
    <source>
        <dbReference type="ARBA" id="ARBA00022692"/>
    </source>
</evidence>
<evidence type="ECO:0000313" key="18">
    <source>
        <dbReference type="Proteomes" id="UP000645966"/>
    </source>
</evidence>
<dbReference type="InterPro" id="IPR036034">
    <property type="entry name" value="PDZ_sf"/>
</dbReference>
<dbReference type="GO" id="GO:0006508">
    <property type="term" value="P:proteolysis"/>
    <property type="evidence" value="ECO:0007669"/>
    <property type="project" value="UniProtKB-KW"/>
</dbReference>
<evidence type="ECO:0000256" key="7">
    <source>
        <dbReference type="ARBA" id="ARBA00022801"/>
    </source>
</evidence>
<dbReference type="CDD" id="cd06163">
    <property type="entry name" value="S2P-M50_PDZ_RseP-like"/>
    <property type="match status" value="1"/>
</dbReference>
<dbReference type="InterPro" id="IPR008915">
    <property type="entry name" value="Peptidase_M50"/>
</dbReference>
<evidence type="ECO:0000259" key="15">
    <source>
        <dbReference type="Pfam" id="PF02163"/>
    </source>
</evidence>
<keyword evidence="11 14" id="KW-0472">Membrane</keyword>
<evidence type="ECO:0000259" key="16">
    <source>
        <dbReference type="Pfam" id="PF17820"/>
    </source>
</evidence>
<feature type="transmembrane region" description="Helical" evidence="14">
    <location>
        <begin position="97"/>
        <end position="119"/>
    </location>
</feature>
<evidence type="ECO:0000256" key="8">
    <source>
        <dbReference type="ARBA" id="ARBA00022833"/>
    </source>
</evidence>
<protein>
    <recommendedName>
        <fullName evidence="4">Zinc metalloprotease Rip1</fullName>
    </recommendedName>
    <alternativeName>
        <fullName evidence="12">S2P endopeptidase</fullName>
    </alternativeName>
    <alternativeName>
        <fullName evidence="13">Site-2-type intramembrane protease</fullName>
    </alternativeName>
</protein>
<keyword evidence="10" id="KW-0482">Metalloprotease</keyword>
<evidence type="ECO:0000256" key="5">
    <source>
        <dbReference type="ARBA" id="ARBA00022670"/>
    </source>
</evidence>